<keyword evidence="3" id="KW-1185">Reference proteome</keyword>
<organism evidence="2 3">
    <name type="scientific">Amycolatopsis minnesotensis</name>
    <dbReference type="NCBI Taxonomy" id="337894"/>
    <lineage>
        <taxon>Bacteria</taxon>
        <taxon>Bacillati</taxon>
        <taxon>Actinomycetota</taxon>
        <taxon>Actinomycetes</taxon>
        <taxon>Pseudonocardiales</taxon>
        <taxon>Pseudonocardiaceae</taxon>
        <taxon>Amycolatopsis</taxon>
    </lineage>
</organism>
<accession>A0ABP5DJR1</accession>
<evidence type="ECO:0000256" key="1">
    <source>
        <dbReference type="SAM" id="MobiDB-lite"/>
    </source>
</evidence>
<feature type="region of interest" description="Disordered" evidence="1">
    <location>
        <begin position="46"/>
        <end position="67"/>
    </location>
</feature>
<sequence length="67" mass="7295">MGNSLGASAYRTAEKLLFHNRSALVRGGKVEPNWLDGGDRFFTANDTGTLTVTAPDGRNYTEEPPPR</sequence>
<comment type="caution">
    <text evidence="2">The sequence shown here is derived from an EMBL/GenBank/DDBJ whole genome shotgun (WGS) entry which is preliminary data.</text>
</comment>
<gene>
    <name evidence="2" type="ORF">GCM10009754_67930</name>
</gene>
<dbReference type="Proteomes" id="UP001501116">
    <property type="component" value="Unassembled WGS sequence"/>
</dbReference>
<evidence type="ECO:0000313" key="3">
    <source>
        <dbReference type="Proteomes" id="UP001501116"/>
    </source>
</evidence>
<name>A0ABP5DJR1_9PSEU</name>
<reference evidence="3" key="1">
    <citation type="journal article" date="2019" name="Int. J. Syst. Evol. Microbiol.">
        <title>The Global Catalogue of Microorganisms (GCM) 10K type strain sequencing project: providing services to taxonomists for standard genome sequencing and annotation.</title>
        <authorList>
            <consortium name="The Broad Institute Genomics Platform"/>
            <consortium name="The Broad Institute Genome Sequencing Center for Infectious Disease"/>
            <person name="Wu L."/>
            <person name="Ma J."/>
        </authorList>
    </citation>
    <scope>NUCLEOTIDE SEQUENCE [LARGE SCALE GENOMIC DNA]</scope>
    <source>
        <strain evidence="3">JCM 14545</strain>
    </source>
</reference>
<evidence type="ECO:0000313" key="2">
    <source>
        <dbReference type="EMBL" id="GAA1981539.1"/>
    </source>
</evidence>
<protein>
    <submittedName>
        <fullName evidence="2">Uncharacterized protein</fullName>
    </submittedName>
</protein>
<dbReference type="EMBL" id="BAAANN010000034">
    <property type="protein sequence ID" value="GAA1981539.1"/>
    <property type="molecule type" value="Genomic_DNA"/>
</dbReference>
<proteinExistence type="predicted"/>